<evidence type="ECO:0000313" key="7">
    <source>
        <dbReference type="EMBL" id="GLV53869.1"/>
    </source>
</evidence>
<dbReference type="SUPFAM" id="SSF158472">
    <property type="entry name" value="HAMP domain-like"/>
    <property type="match status" value="1"/>
</dbReference>
<evidence type="ECO:0000256" key="1">
    <source>
        <dbReference type="ARBA" id="ARBA00004370"/>
    </source>
</evidence>
<comment type="caution">
    <text evidence="7">The sequence shown here is derived from an EMBL/GenBank/DDBJ whole genome shotgun (WGS) entry which is preliminary data.</text>
</comment>
<dbReference type="InterPro" id="IPR011712">
    <property type="entry name" value="Sig_transdc_His_kin_sub3_dim/P"/>
</dbReference>
<evidence type="ECO:0000256" key="3">
    <source>
        <dbReference type="ARBA" id="ARBA00022679"/>
    </source>
</evidence>
<evidence type="ECO:0000313" key="8">
    <source>
        <dbReference type="Proteomes" id="UP001344906"/>
    </source>
</evidence>
<proteinExistence type="predicted"/>
<dbReference type="SMART" id="SM00387">
    <property type="entry name" value="HATPase_c"/>
    <property type="match status" value="1"/>
</dbReference>
<dbReference type="Pfam" id="PF02518">
    <property type="entry name" value="HATPase_c"/>
    <property type="match status" value="1"/>
</dbReference>
<sequence length="507" mass="56204">MRVMHWCVGNLFWRLTLTYLFATFVAALVTECSITLPPVLRDLQQANVSPLEVLEKQGGARVSATRDSIPANPDEEALRDALVLPLFDDIHQDEPRLTFIALIDHNGHILASTSCSRSQLLSLGTGKCTQQAQHKLTQLQTYQATQQILRDVSTSYPSTNPIIHRLPTGESLVSIPIQNANKQATINLLADIDGSLSTQNTHTISPGMVISSLWNYWQPAGFYFIFLASALGTVAGMLISHNLTHRLHHITLASQEWSKGEFQNIIHDKTHDELGQLSKTLNTMAGQLRLLLLTRKQLAIIEERTRLKRDLHDAVKQHLFAVQMQLSTVRVLFQKDAASSYRHLIEAEKGALQAQQELATLIEALHPVALTENNLVVALQEFCHTWSERTRIAASVHIEQLPPLSTEIELAIFRVAQEALSNIARHSGARNVTLKLLSASGEITLNITDDGHGFHLATAHTRKHGIGLQSMRGRIEALDGLFTIESATCHGTSITACIPLARKKEEK</sequence>
<keyword evidence="4" id="KW-0418">Kinase</keyword>
<dbReference type="Pfam" id="PF07730">
    <property type="entry name" value="HisKA_3"/>
    <property type="match status" value="1"/>
</dbReference>
<accession>A0ABQ6FNA5</accession>
<dbReference type="InterPro" id="IPR003594">
    <property type="entry name" value="HATPase_dom"/>
</dbReference>
<dbReference type="PANTHER" id="PTHR24421">
    <property type="entry name" value="NITRATE/NITRITE SENSOR PROTEIN NARX-RELATED"/>
    <property type="match status" value="1"/>
</dbReference>
<evidence type="ECO:0000259" key="6">
    <source>
        <dbReference type="PROSITE" id="PS50885"/>
    </source>
</evidence>
<dbReference type="Pfam" id="PF00672">
    <property type="entry name" value="HAMP"/>
    <property type="match status" value="1"/>
</dbReference>
<keyword evidence="2" id="KW-0597">Phosphoprotein</keyword>
<dbReference type="InterPro" id="IPR003660">
    <property type="entry name" value="HAMP_dom"/>
</dbReference>
<gene>
    <name evidence="7" type="ORF">KDH_07200</name>
</gene>
<dbReference type="RefSeq" id="WP_338247589.1">
    <property type="nucleotide sequence ID" value="NZ_BSRI01000001.1"/>
</dbReference>
<evidence type="ECO:0000256" key="2">
    <source>
        <dbReference type="ARBA" id="ARBA00022553"/>
    </source>
</evidence>
<dbReference type="SMART" id="SM00304">
    <property type="entry name" value="HAMP"/>
    <property type="match status" value="1"/>
</dbReference>
<keyword evidence="8" id="KW-1185">Reference proteome</keyword>
<name>A0ABQ6FNA5_9CHLR</name>
<dbReference type="Gene3D" id="1.20.5.1930">
    <property type="match status" value="1"/>
</dbReference>
<dbReference type="PROSITE" id="PS50885">
    <property type="entry name" value="HAMP"/>
    <property type="match status" value="1"/>
</dbReference>
<dbReference type="CDD" id="cd16917">
    <property type="entry name" value="HATPase_UhpB-NarQ-NarX-like"/>
    <property type="match status" value="1"/>
</dbReference>
<evidence type="ECO:0000256" key="5">
    <source>
        <dbReference type="ARBA" id="ARBA00023012"/>
    </source>
</evidence>
<dbReference type="Gene3D" id="6.10.340.10">
    <property type="match status" value="1"/>
</dbReference>
<protein>
    <recommendedName>
        <fullName evidence="6">HAMP domain-containing protein</fullName>
    </recommendedName>
</protein>
<dbReference type="CDD" id="cd06225">
    <property type="entry name" value="HAMP"/>
    <property type="match status" value="1"/>
</dbReference>
<feature type="domain" description="HAMP" evidence="6">
    <location>
        <begin position="241"/>
        <end position="293"/>
    </location>
</feature>
<dbReference type="SUPFAM" id="SSF55874">
    <property type="entry name" value="ATPase domain of HSP90 chaperone/DNA topoisomerase II/histidine kinase"/>
    <property type="match status" value="1"/>
</dbReference>
<reference evidence="7 8" key="1">
    <citation type="submission" date="2023-02" db="EMBL/GenBank/DDBJ databases">
        <title>Dictyobacter halimunensis sp. nov., a new member of the class Ktedonobacteria from forest soil in a geothermal area.</title>
        <authorList>
            <person name="Rachmania M.K."/>
            <person name="Ningsih F."/>
            <person name="Sakai Y."/>
            <person name="Yabe S."/>
            <person name="Yokota A."/>
            <person name="Sjamsuridzal W."/>
        </authorList>
    </citation>
    <scope>NUCLEOTIDE SEQUENCE [LARGE SCALE GENOMIC DNA]</scope>
    <source>
        <strain evidence="7 8">S3.2.2.5</strain>
    </source>
</reference>
<dbReference type="Gene3D" id="3.30.565.10">
    <property type="entry name" value="Histidine kinase-like ATPase, C-terminal domain"/>
    <property type="match status" value="1"/>
</dbReference>
<keyword evidence="3" id="KW-0808">Transferase</keyword>
<dbReference type="EMBL" id="BSRI01000001">
    <property type="protein sequence ID" value="GLV53869.1"/>
    <property type="molecule type" value="Genomic_DNA"/>
</dbReference>
<evidence type="ECO:0000256" key="4">
    <source>
        <dbReference type="ARBA" id="ARBA00022777"/>
    </source>
</evidence>
<dbReference type="InterPro" id="IPR050482">
    <property type="entry name" value="Sensor_HK_TwoCompSys"/>
</dbReference>
<organism evidence="7 8">
    <name type="scientific">Dictyobacter halimunensis</name>
    <dbReference type="NCBI Taxonomy" id="3026934"/>
    <lineage>
        <taxon>Bacteria</taxon>
        <taxon>Bacillati</taxon>
        <taxon>Chloroflexota</taxon>
        <taxon>Ktedonobacteria</taxon>
        <taxon>Ktedonobacterales</taxon>
        <taxon>Dictyobacteraceae</taxon>
        <taxon>Dictyobacter</taxon>
    </lineage>
</organism>
<comment type="subcellular location">
    <subcellularLocation>
        <location evidence="1">Membrane</location>
    </subcellularLocation>
</comment>
<dbReference type="Proteomes" id="UP001344906">
    <property type="component" value="Unassembled WGS sequence"/>
</dbReference>
<dbReference type="InterPro" id="IPR036890">
    <property type="entry name" value="HATPase_C_sf"/>
</dbReference>
<keyword evidence="5" id="KW-0902">Two-component regulatory system</keyword>